<dbReference type="EMBL" id="MNAD01000676">
    <property type="protein sequence ID" value="OJT11194.1"/>
    <property type="molecule type" value="Genomic_DNA"/>
</dbReference>
<dbReference type="AlphaFoldDB" id="A0A1M2VUA9"/>
<accession>A0A1M2VUA9</accession>
<dbReference type="Proteomes" id="UP000184267">
    <property type="component" value="Unassembled WGS sequence"/>
</dbReference>
<protein>
    <submittedName>
        <fullName evidence="2">Uncharacterized protein</fullName>
    </submittedName>
</protein>
<gene>
    <name evidence="2" type="ORF">TRAPUB_12301</name>
</gene>
<organism evidence="2 3">
    <name type="scientific">Trametes pubescens</name>
    <name type="common">White-rot fungus</name>
    <dbReference type="NCBI Taxonomy" id="154538"/>
    <lineage>
        <taxon>Eukaryota</taxon>
        <taxon>Fungi</taxon>
        <taxon>Dikarya</taxon>
        <taxon>Basidiomycota</taxon>
        <taxon>Agaricomycotina</taxon>
        <taxon>Agaricomycetes</taxon>
        <taxon>Polyporales</taxon>
        <taxon>Polyporaceae</taxon>
        <taxon>Trametes</taxon>
    </lineage>
</organism>
<sequence length="233" mass="24808">MARRGVTVWRGAAEYHKLEGTSDLPAVGASRAQEDDRRLLRVWLSTYASSQSLYLGVGPTARPADRTFTLGLIIAHDTPRTPATSIARALRIGYYTAWLDAETGSAAAAGGPRRSVPRTHSASSDERPRAAGREVAFPRYLGAALPGAAVSVRRGSSATGSGVRTRNACYRRMPLPLPPQPSPSQTSLRSSSRRCPDCTRTSDSMCIAPTLVVYIGKYVQPAGASAGWDAHVA</sequence>
<comment type="caution">
    <text evidence="2">The sequence shown here is derived from an EMBL/GenBank/DDBJ whole genome shotgun (WGS) entry which is preliminary data.</text>
</comment>
<feature type="region of interest" description="Disordered" evidence="1">
    <location>
        <begin position="106"/>
        <end position="131"/>
    </location>
</feature>
<name>A0A1M2VUA9_TRAPU</name>
<evidence type="ECO:0000313" key="2">
    <source>
        <dbReference type="EMBL" id="OJT11194.1"/>
    </source>
</evidence>
<evidence type="ECO:0000256" key="1">
    <source>
        <dbReference type="SAM" id="MobiDB-lite"/>
    </source>
</evidence>
<keyword evidence="3" id="KW-1185">Reference proteome</keyword>
<feature type="region of interest" description="Disordered" evidence="1">
    <location>
        <begin position="172"/>
        <end position="196"/>
    </location>
</feature>
<evidence type="ECO:0000313" key="3">
    <source>
        <dbReference type="Proteomes" id="UP000184267"/>
    </source>
</evidence>
<proteinExistence type="predicted"/>
<reference evidence="2 3" key="1">
    <citation type="submission" date="2016-10" db="EMBL/GenBank/DDBJ databases">
        <title>Genome sequence of the basidiomycete white-rot fungus Trametes pubescens.</title>
        <authorList>
            <person name="Makela M.R."/>
            <person name="Granchi Z."/>
            <person name="Peng M."/>
            <person name="De Vries R.P."/>
            <person name="Grigoriev I."/>
            <person name="Riley R."/>
            <person name="Hilden K."/>
        </authorList>
    </citation>
    <scope>NUCLEOTIDE SEQUENCE [LARGE SCALE GENOMIC DNA]</scope>
    <source>
        <strain evidence="2 3">FBCC735</strain>
    </source>
</reference>